<dbReference type="HOGENOM" id="CLU_1449732_0_0_1"/>
<evidence type="ECO:0000313" key="1">
    <source>
        <dbReference type="EMBL" id="KEH33787.1"/>
    </source>
</evidence>
<evidence type="ECO:0000313" key="2">
    <source>
        <dbReference type="EnsemblPlants" id="KEH33787"/>
    </source>
</evidence>
<dbReference type="InterPro" id="IPR043502">
    <property type="entry name" value="DNA/RNA_pol_sf"/>
</dbReference>
<evidence type="ECO:0000313" key="3">
    <source>
        <dbReference type="Proteomes" id="UP000002051"/>
    </source>
</evidence>
<accession>A0A072UW11</accession>
<protein>
    <submittedName>
        <fullName evidence="1">Cysteine-rich RLK (Receptor-like kinase) protein, putative</fullName>
    </submittedName>
</protein>
<name>A0A072UW11_MEDTR</name>
<dbReference type="AlphaFoldDB" id="A0A072UW11"/>
<reference evidence="1 3" key="2">
    <citation type="journal article" date="2014" name="BMC Genomics">
        <title>An improved genome release (version Mt4.0) for the model legume Medicago truncatula.</title>
        <authorList>
            <person name="Tang H."/>
            <person name="Krishnakumar V."/>
            <person name="Bidwell S."/>
            <person name="Rosen B."/>
            <person name="Chan A."/>
            <person name="Zhou S."/>
            <person name="Gentzbittel L."/>
            <person name="Childs K.L."/>
            <person name="Yandell M."/>
            <person name="Gundlach H."/>
            <person name="Mayer K.F."/>
            <person name="Schwartz D.C."/>
            <person name="Town C.D."/>
        </authorList>
    </citation>
    <scope>GENOME REANNOTATION</scope>
    <source>
        <strain evidence="1">A17</strain>
        <strain evidence="2 3">cv. Jemalong A17</strain>
    </source>
</reference>
<dbReference type="GO" id="GO:0016301">
    <property type="term" value="F:kinase activity"/>
    <property type="evidence" value="ECO:0007669"/>
    <property type="project" value="UniProtKB-KW"/>
</dbReference>
<gene>
    <name evidence="1" type="ordered locus">MTR_3g452820</name>
</gene>
<dbReference type="EnsemblPlants" id="KEH33787">
    <property type="protein sequence ID" value="KEH33787"/>
    <property type="gene ID" value="MTR_3g452820"/>
</dbReference>
<sequence>MDATVKLGTLDNGTLVDKGRYQRLVGKLIYLSHTRPDISFVVCTMSQFMNSPTEEHMDAIYRIVKYLEMTPGLSTDTNWAGYCTFIWGNLVTWRSKKQPVVSHSSAEAEFRALSQVINSVPIKVLSDNQSTINIAKNPVNHDKTKHVEIDRHFNKENVRMGLYITSIYTFKSTDCRHSHQSNAKENI</sequence>
<dbReference type="SUPFAM" id="SSF56672">
    <property type="entry name" value="DNA/RNA polymerases"/>
    <property type="match status" value="1"/>
</dbReference>
<dbReference type="CDD" id="cd09272">
    <property type="entry name" value="RNase_HI_RT_Ty1"/>
    <property type="match status" value="1"/>
</dbReference>
<dbReference type="EMBL" id="CM001219">
    <property type="protein sequence ID" value="KEH33787.1"/>
    <property type="molecule type" value="Genomic_DNA"/>
</dbReference>
<organism evidence="1 3">
    <name type="scientific">Medicago truncatula</name>
    <name type="common">Barrel medic</name>
    <name type="synonym">Medicago tribuloides</name>
    <dbReference type="NCBI Taxonomy" id="3880"/>
    <lineage>
        <taxon>Eukaryota</taxon>
        <taxon>Viridiplantae</taxon>
        <taxon>Streptophyta</taxon>
        <taxon>Embryophyta</taxon>
        <taxon>Tracheophyta</taxon>
        <taxon>Spermatophyta</taxon>
        <taxon>Magnoliopsida</taxon>
        <taxon>eudicotyledons</taxon>
        <taxon>Gunneridae</taxon>
        <taxon>Pentapetalae</taxon>
        <taxon>rosids</taxon>
        <taxon>fabids</taxon>
        <taxon>Fabales</taxon>
        <taxon>Fabaceae</taxon>
        <taxon>Papilionoideae</taxon>
        <taxon>50 kb inversion clade</taxon>
        <taxon>NPAAA clade</taxon>
        <taxon>Hologalegina</taxon>
        <taxon>IRL clade</taxon>
        <taxon>Trifolieae</taxon>
        <taxon>Medicago</taxon>
    </lineage>
</organism>
<reference evidence="1 3" key="1">
    <citation type="journal article" date="2011" name="Nature">
        <title>The Medicago genome provides insight into the evolution of rhizobial symbioses.</title>
        <authorList>
            <person name="Young N.D."/>
            <person name="Debelle F."/>
            <person name="Oldroyd G.E."/>
            <person name="Geurts R."/>
            <person name="Cannon S.B."/>
            <person name="Udvardi M.K."/>
            <person name="Benedito V.A."/>
            <person name="Mayer K.F."/>
            <person name="Gouzy J."/>
            <person name="Schoof H."/>
            <person name="Van de Peer Y."/>
            <person name="Proost S."/>
            <person name="Cook D.R."/>
            <person name="Meyers B.C."/>
            <person name="Spannagl M."/>
            <person name="Cheung F."/>
            <person name="De Mita S."/>
            <person name="Krishnakumar V."/>
            <person name="Gundlach H."/>
            <person name="Zhou S."/>
            <person name="Mudge J."/>
            <person name="Bharti A.K."/>
            <person name="Murray J.D."/>
            <person name="Naoumkina M.A."/>
            <person name="Rosen B."/>
            <person name="Silverstein K.A."/>
            <person name="Tang H."/>
            <person name="Rombauts S."/>
            <person name="Zhao P.X."/>
            <person name="Zhou P."/>
            <person name="Barbe V."/>
            <person name="Bardou P."/>
            <person name="Bechner M."/>
            <person name="Bellec A."/>
            <person name="Berger A."/>
            <person name="Berges H."/>
            <person name="Bidwell S."/>
            <person name="Bisseling T."/>
            <person name="Choisne N."/>
            <person name="Couloux A."/>
            <person name="Denny R."/>
            <person name="Deshpande S."/>
            <person name="Dai X."/>
            <person name="Doyle J.J."/>
            <person name="Dudez A.M."/>
            <person name="Farmer A.D."/>
            <person name="Fouteau S."/>
            <person name="Franken C."/>
            <person name="Gibelin C."/>
            <person name="Gish J."/>
            <person name="Goldstein S."/>
            <person name="Gonzalez A.J."/>
            <person name="Green P.J."/>
            <person name="Hallab A."/>
            <person name="Hartog M."/>
            <person name="Hua A."/>
            <person name="Humphray S.J."/>
            <person name="Jeong D.H."/>
            <person name="Jing Y."/>
            <person name="Jocker A."/>
            <person name="Kenton S.M."/>
            <person name="Kim D.J."/>
            <person name="Klee K."/>
            <person name="Lai H."/>
            <person name="Lang C."/>
            <person name="Lin S."/>
            <person name="Macmil S.L."/>
            <person name="Magdelenat G."/>
            <person name="Matthews L."/>
            <person name="McCorrison J."/>
            <person name="Monaghan E.L."/>
            <person name="Mun J.H."/>
            <person name="Najar F.Z."/>
            <person name="Nicholson C."/>
            <person name="Noirot C."/>
            <person name="O'Bleness M."/>
            <person name="Paule C.R."/>
            <person name="Poulain J."/>
            <person name="Prion F."/>
            <person name="Qin B."/>
            <person name="Qu C."/>
            <person name="Retzel E.F."/>
            <person name="Riddle C."/>
            <person name="Sallet E."/>
            <person name="Samain S."/>
            <person name="Samson N."/>
            <person name="Sanders I."/>
            <person name="Saurat O."/>
            <person name="Scarpelli C."/>
            <person name="Schiex T."/>
            <person name="Segurens B."/>
            <person name="Severin A.J."/>
            <person name="Sherrier D.J."/>
            <person name="Shi R."/>
            <person name="Sims S."/>
            <person name="Singer S.R."/>
            <person name="Sinharoy S."/>
            <person name="Sterck L."/>
            <person name="Viollet A."/>
            <person name="Wang B.B."/>
            <person name="Wang K."/>
            <person name="Wang M."/>
            <person name="Wang X."/>
            <person name="Warfsmann J."/>
            <person name="Weissenbach J."/>
            <person name="White D.D."/>
            <person name="White J.D."/>
            <person name="Wiley G.B."/>
            <person name="Wincker P."/>
            <person name="Xing Y."/>
            <person name="Yang L."/>
            <person name="Yao Z."/>
            <person name="Ying F."/>
            <person name="Zhai J."/>
            <person name="Zhou L."/>
            <person name="Zuber A."/>
            <person name="Denarie J."/>
            <person name="Dixon R.A."/>
            <person name="May G.D."/>
            <person name="Schwartz D.C."/>
            <person name="Rogers J."/>
            <person name="Quetier F."/>
            <person name="Town C.D."/>
            <person name="Roe B.A."/>
        </authorList>
    </citation>
    <scope>NUCLEOTIDE SEQUENCE [LARGE SCALE GENOMIC DNA]</scope>
    <source>
        <strain evidence="1">A17</strain>
        <strain evidence="2 3">cv. Jemalong A17</strain>
    </source>
</reference>
<keyword evidence="3" id="KW-1185">Reference proteome</keyword>
<dbReference type="STRING" id="3880.A0A072UW11"/>
<reference evidence="2" key="3">
    <citation type="submission" date="2015-04" db="UniProtKB">
        <authorList>
            <consortium name="EnsemblPlants"/>
        </authorList>
    </citation>
    <scope>IDENTIFICATION</scope>
    <source>
        <strain evidence="2">cv. Jemalong A17</strain>
    </source>
</reference>
<proteinExistence type="predicted"/>
<dbReference type="PANTHER" id="PTHR11439:SF486">
    <property type="entry name" value="RLK (RECEPTOR-LIKE KINASE) PROTEIN, PUTATIVE-RELATED"/>
    <property type="match status" value="1"/>
</dbReference>
<dbReference type="Proteomes" id="UP000002051">
    <property type="component" value="Chromosome 3"/>
</dbReference>
<keyword evidence="1" id="KW-0418">Kinase</keyword>
<dbReference type="PANTHER" id="PTHR11439">
    <property type="entry name" value="GAG-POL-RELATED RETROTRANSPOSON"/>
    <property type="match status" value="1"/>
</dbReference>
<keyword evidence="1" id="KW-0808">Transferase</keyword>